<dbReference type="AlphaFoldDB" id="A0AAJ7R8W4"/>
<dbReference type="KEGG" id="ccin:112493696"/>
<dbReference type="RefSeq" id="XP_024936060.1">
    <property type="nucleotide sequence ID" value="XM_025080292.1"/>
</dbReference>
<protein>
    <submittedName>
        <fullName evidence="2">Uncharacterized protein LOC112493696 isoform X1</fullName>
    </submittedName>
</protein>
<evidence type="ECO:0000313" key="1">
    <source>
        <dbReference type="Proteomes" id="UP000694920"/>
    </source>
</evidence>
<keyword evidence="1" id="KW-1185">Reference proteome</keyword>
<evidence type="ECO:0000313" key="2">
    <source>
        <dbReference type="RefSeq" id="XP_024936060.1"/>
    </source>
</evidence>
<gene>
    <name evidence="2" type="primary">LOC112493696</name>
</gene>
<sequence>MSQHDCRSSVLSSISIKLLQQNFFACIYTLEVHASENWAPTLAVIGRDTSLRVMNFDLDSDVLCKFIIGRSAVALWKFLLSQAHLNPVMLFYRGFHESGE</sequence>
<name>A0AAJ7R8W4_CEPCN</name>
<proteinExistence type="predicted"/>
<reference evidence="2" key="1">
    <citation type="submission" date="2025-08" db="UniProtKB">
        <authorList>
            <consortium name="RefSeq"/>
        </authorList>
    </citation>
    <scope>IDENTIFICATION</scope>
</reference>
<organism evidence="1 2">
    <name type="scientific">Cephus cinctus</name>
    <name type="common">Wheat stem sawfly</name>
    <dbReference type="NCBI Taxonomy" id="211228"/>
    <lineage>
        <taxon>Eukaryota</taxon>
        <taxon>Metazoa</taxon>
        <taxon>Ecdysozoa</taxon>
        <taxon>Arthropoda</taxon>
        <taxon>Hexapoda</taxon>
        <taxon>Insecta</taxon>
        <taxon>Pterygota</taxon>
        <taxon>Neoptera</taxon>
        <taxon>Endopterygota</taxon>
        <taxon>Hymenoptera</taxon>
        <taxon>Cephoidea</taxon>
        <taxon>Cephidae</taxon>
        <taxon>Cephus</taxon>
    </lineage>
</organism>
<accession>A0AAJ7R8W4</accession>
<dbReference type="GeneID" id="112493696"/>
<dbReference type="Proteomes" id="UP000694920">
    <property type="component" value="Unplaced"/>
</dbReference>